<name>A0A164YE79_DAUCS</name>
<evidence type="ECO:0000313" key="1">
    <source>
        <dbReference type="EMBL" id="KZM94384.1"/>
    </source>
</evidence>
<organism evidence="1">
    <name type="scientific">Daucus carota subsp. sativus</name>
    <name type="common">Carrot</name>
    <dbReference type="NCBI Taxonomy" id="79200"/>
    <lineage>
        <taxon>Eukaryota</taxon>
        <taxon>Viridiplantae</taxon>
        <taxon>Streptophyta</taxon>
        <taxon>Embryophyta</taxon>
        <taxon>Tracheophyta</taxon>
        <taxon>Spermatophyta</taxon>
        <taxon>Magnoliopsida</taxon>
        <taxon>eudicotyledons</taxon>
        <taxon>Gunneridae</taxon>
        <taxon>Pentapetalae</taxon>
        <taxon>asterids</taxon>
        <taxon>campanulids</taxon>
        <taxon>Apiales</taxon>
        <taxon>Apiaceae</taxon>
        <taxon>Apioideae</taxon>
        <taxon>Scandiceae</taxon>
        <taxon>Daucinae</taxon>
        <taxon>Daucus</taxon>
        <taxon>Daucus sect. Daucus</taxon>
    </lineage>
</organism>
<sequence length="94" mass="10539">MCVFCLQDVVKRCLLDSLPLLCLEAVGYTGVVRLGSKHLHSLSLWCFERQLNPHFSGNGLRCFEIELNPHITGNDPRTKGFLVAIVLRVALCDQ</sequence>
<gene>
    <name evidence="1" type="ORF">DCAR_017627</name>
</gene>
<protein>
    <submittedName>
        <fullName evidence="1">Uncharacterized protein</fullName>
    </submittedName>
</protein>
<reference evidence="1" key="1">
    <citation type="journal article" date="2016" name="Nat. Genet.">
        <title>A high-quality carrot genome assembly provides new insights into carotenoid accumulation and asterid genome evolution.</title>
        <authorList>
            <person name="Iorizzo M."/>
            <person name="Ellison S."/>
            <person name="Senalik D."/>
            <person name="Zeng P."/>
            <person name="Satapoomin P."/>
            <person name="Huang J."/>
            <person name="Bowman M."/>
            <person name="Iovene M."/>
            <person name="Sanseverino W."/>
            <person name="Cavagnaro P."/>
            <person name="Yildiz M."/>
            <person name="Macko-Podgorni A."/>
            <person name="Moranska E."/>
            <person name="Grzebelus E."/>
            <person name="Grzebelus D."/>
            <person name="Ashrafi H."/>
            <person name="Zheng Z."/>
            <person name="Cheng S."/>
            <person name="Spooner D."/>
            <person name="Van Deynze A."/>
            <person name="Simon P."/>
        </authorList>
    </citation>
    <scope>NUCLEOTIDE SEQUENCE [LARGE SCALE GENOMIC DNA]</scope>
    <source>
        <tissue evidence="1">Leaf</tissue>
    </source>
</reference>
<proteinExistence type="predicted"/>
<dbReference type="AlphaFoldDB" id="A0A164YE79"/>
<dbReference type="Gramene" id="KZM94384">
    <property type="protein sequence ID" value="KZM94384"/>
    <property type="gene ID" value="DCAR_017627"/>
</dbReference>
<comment type="caution">
    <text evidence="1">The sequence shown here is derived from an EMBL/GenBank/DDBJ whole genome shotgun (WGS) entry which is preliminary data.</text>
</comment>
<dbReference type="EMBL" id="LNRQ01000005">
    <property type="protein sequence ID" value="KZM94384.1"/>
    <property type="molecule type" value="Genomic_DNA"/>
</dbReference>
<accession>A0A164YE79</accession>